<comment type="caution">
    <text evidence="2">The sequence shown here is derived from an EMBL/GenBank/DDBJ whole genome shotgun (WGS) entry which is preliminary data.</text>
</comment>
<name>A0A2G4QYW3_9BACT</name>
<proteinExistence type="predicted"/>
<accession>A0A2G4QYW3</accession>
<reference evidence="3" key="1">
    <citation type="submission" date="2015-06" db="EMBL/GenBank/DDBJ databases">
        <authorList>
            <person name="Parisi A."/>
            <person name="Chiara M."/>
            <person name="Florio D."/>
            <person name="Miccolupo A."/>
            <person name="Manzari C."/>
            <person name="Mion D."/>
            <person name="Caruso M."/>
            <person name="D'erchia A.M."/>
            <person name="Zanoni R."/>
        </authorList>
    </citation>
    <scope>NUCLEOTIDE SEQUENCE [LARGE SCALE GENOMIC DNA]</scope>
    <source>
        <strain evidence="3">73/13</strain>
    </source>
</reference>
<keyword evidence="1" id="KW-1133">Transmembrane helix</keyword>
<evidence type="ECO:0000256" key="1">
    <source>
        <dbReference type="SAM" id="Phobius"/>
    </source>
</evidence>
<evidence type="ECO:0000313" key="3">
    <source>
        <dbReference type="Proteomes" id="UP000237472"/>
    </source>
</evidence>
<dbReference type="RefSeq" id="WP_245821678.1">
    <property type="nucleotide sequence ID" value="NZ_LDWY01000092.1"/>
</dbReference>
<dbReference type="EMBL" id="LDWY01000092">
    <property type="protein sequence ID" value="PHY89502.1"/>
    <property type="molecule type" value="Genomic_DNA"/>
</dbReference>
<dbReference type="Proteomes" id="UP000237472">
    <property type="component" value="Unassembled WGS sequence"/>
</dbReference>
<protein>
    <submittedName>
        <fullName evidence="2">Membrane protein</fullName>
    </submittedName>
</protein>
<gene>
    <name evidence="2" type="ORF">AA994_07820</name>
</gene>
<dbReference type="Pfam" id="PF09624">
    <property type="entry name" value="DUF2393"/>
    <property type="match status" value="1"/>
</dbReference>
<keyword evidence="1" id="KW-0812">Transmembrane</keyword>
<evidence type="ECO:0000313" key="2">
    <source>
        <dbReference type="EMBL" id="PHY89502.1"/>
    </source>
</evidence>
<feature type="transmembrane region" description="Helical" evidence="1">
    <location>
        <begin position="47"/>
        <end position="66"/>
    </location>
</feature>
<dbReference type="InterPro" id="IPR013417">
    <property type="entry name" value="CHP02588"/>
</dbReference>
<organism evidence="2 3">
    <name type="scientific">Campylobacter vulpis</name>
    <dbReference type="NCBI Taxonomy" id="1655500"/>
    <lineage>
        <taxon>Bacteria</taxon>
        <taxon>Pseudomonadati</taxon>
        <taxon>Campylobacterota</taxon>
        <taxon>Epsilonproteobacteria</taxon>
        <taxon>Campylobacterales</taxon>
        <taxon>Campylobacteraceae</taxon>
        <taxon>Campylobacter</taxon>
    </lineage>
</organism>
<dbReference type="AlphaFoldDB" id="A0A2G4QYW3"/>
<feature type="transmembrane region" description="Helical" evidence="1">
    <location>
        <begin position="20"/>
        <end position="41"/>
    </location>
</feature>
<keyword evidence="1" id="KW-0472">Membrane</keyword>
<sequence length="176" mass="21042">MENIKEWILFYTSHFYLADFMLILLVFLFFTCILFLCIFLSHRPIVALFIIALDIIASFFIYIYAYRFIDFELRSRITSIQNQRIIQSSGAFIVDFNITNTSKFNFKDCKVTAKLYQNPNENDNFITRFKKRFIAFRQKSKSFNNLEKGSTQFQRIAFDNFDKEGNYTLRLSSECF</sequence>